<dbReference type="Proteomes" id="UP000767238">
    <property type="component" value="Unassembled WGS sequence"/>
</dbReference>
<name>A0A9P8GFN3_AURME</name>
<gene>
    <name evidence="1" type="ORF">KCV03_g5533</name>
</gene>
<reference evidence="1" key="2">
    <citation type="submission" date="2021-08" db="EMBL/GenBank/DDBJ databases">
        <authorList>
            <person name="Gostincar C."/>
            <person name="Sun X."/>
            <person name="Song Z."/>
            <person name="Gunde-Cimerman N."/>
        </authorList>
    </citation>
    <scope>NUCLEOTIDE SEQUENCE</scope>
    <source>
        <strain evidence="1">EXF-8016</strain>
    </source>
</reference>
<feature type="non-terminal residue" evidence="1">
    <location>
        <position position="371"/>
    </location>
</feature>
<proteinExistence type="predicted"/>
<protein>
    <submittedName>
        <fullName evidence="1">Uncharacterized protein</fullName>
    </submittedName>
</protein>
<reference evidence="1" key="1">
    <citation type="journal article" date="2021" name="J Fungi (Basel)">
        <title>Virulence traits and population genomics of the black yeast Aureobasidium melanogenum.</title>
        <authorList>
            <person name="Cernosa A."/>
            <person name="Sun X."/>
            <person name="Gostincar C."/>
            <person name="Fang C."/>
            <person name="Gunde-Cimerman N."/>
            <person name="Song Z."/>
        </authorList>
    </citation>
    <scope>NUCLEOTIDE SEQUENCE</scope>
    <source>
        <strain evidence="1">EXF-8016</strain>
    </source>
</reference>
<accession>A0A9P8GFN3</accession>
<sequence>MICNNEEFKLKDLKALRLTNKLLCEYVTNRFGIDAFLEVTVVMSRPSLQAFVDISQHPRFGSRIHYVDISPMLTSENGVVACSFQDMRMYMNRAADERHLSDGDAERMLGTAFKTFAKRKQPIYLAVTDNESNLISGATLLSNTDHKNRVPWISNWRAATDITFRAVHDSGCKILELEIQDGEWRKNQYASSFDTDDIVAQIESVCAQLTVLQVEHRHTDTESTSKTIKRMLRAAKHLDELYLYRLTDRTTAVSEVIKDVGAMSLRVLCITNFKMDLSELIAVLNNQKTTLSKVELSIGCIEEGTCQDLIVWIKDHLVRLVRLELDDLCDHRTWDFCCDITNSCIIEVHEDMQACLTDILDGKRETVEIED</sequence>
<evidence type="ECO:0000313" key="2">
    <source>
        <dbReference type="Proteomes" id="UP000767238"/>
    </source>
</evidence>
<dbReference type="EMBL" id="JAHFYH010000037">
    <property type="protein sequence ID" value="KAH0220616.1"/>
    <property type="molecule type" value="Genomic_DNA"/>
</dbReference>
<dbReference type="AlphaFoldDB" id="A0A9P8GFN3"/>
<dbReference type="OrthoDB" id="5279008at2759"/>
<evidence type="ECO:0000313" key="1">
    <source>
        <dbReference type="EMBL" id="KAH0220616.1"/>
    </source>
</evidence>
<comment type="caution">
    <text evidence="1">The sequence shown here is derived from an EMBL/GenBank/DDBJ whole genome shotgun (WGS) entry which is preliminary data.</text>
</comment>
<organism evidence="1 2">
    <name type="scientific">Aureobasidium melanogenum</name>
    <name type="common">Aureobasidium pullulans var. melanogenum</name>
    <dbReference type="NCBI Taxonomy" id="46634"/>
    <lineage>
        <taxon>Eukaryota</taxon>
        <taxon>Fungi</taxon>
        <taxon>Dikarya</taxon>
        <taxon>Ascomycota</taxon>
        <taxon>Pezizomycotina</taxon>
        <taxon>Dothideomycetes</taxon>
        <taxon>Dothideomycetidae</taxon>
        <taxon>Dothideales</taxon>
        <taxon>Saccotheciaceae</taxon>
        <taxon>Aureobasidium</taxon>
    </lineage>
</organism>